<dbReference type="Proteomes" id="UP001595528">
    <property type="component" value="Unassembled WGS sequence"/>
</dbReference>
<protein>
    <submittedName>
        <fullName evidence="2">Outer membrane beta-barrel protein</fullName>
    </submittedName>
</protein>
<keyword evidence="3" id="KW-1185">Reference proteome</keyword>
<accession>A0ABV7L888</accession>
<organism evidence="2 3">
    <name type="scientific">Marinibaculum pumilum</name>
    <dbReference type="NCBI Taxonomy" id="1766165"/>
    <lineage>
        <taxon>Bacteria</taxon>
        <taxon>Pseudomonadati</taxon>
        <taxon>Pseudomonadota</taxon>
        <taxon>Alphaproteobacteria</taxon>
        <taxon>Rhodospirillales</taxon>
        <taxon>Rhodospirillaceae</taxon>
        <taxon>Marinibaculum</taxon>
    </lineage>
</organism>
<reference evidence="3" key="1">
    <citation type="journal article" date="2019" name="Int. J. Syst. Evol. Microbiol.">
        <title>The Global Catalogue of Microorganisms (GCM) 10K type strain sequencing project: providing services to taxonomists for standard genome sequencing and annotation.</title>
        <authorList>
            <consortium name="The Broad Institute Genomics Platform"/>
            <consortium name="The Broad Institute Genome Sequencing Center for Infectious Disease"/>
            <person name="Wu L."/>
            <person name="Ma J."/>
        </authorList>
    </citation>
    <scope>NUCLEOTIDE SEQUENCE [LARGE SCALE GENOMIC DNA]</scope>
    <source>
        <strain evidence="3">KCTC 42964</strain>
    </source>
</reference>
<dbReference type="Pfam" id="PF10082">
    <property type="entry name" value="BBP2_2"/>
    <property type="match status" value="1"/>
</dbReference>
<dbReference type="RefSeq" id="WP_379906363.1">
    <property type="nucleotide sequence ID" value="NZ_JBHRTR010000050.1"/>
</dbReference>
<dbReference type="EMBL" id="JBHRTR010000050">
    <property type="protein sequence ID" value="MFC3230898.1"/>
    <property type="molecule type" value="Genomic_DNA"/>
</dbReference>
<evidence type="ECO:0000256" key="1">
    <source>
        <dbReference type="SAM" id="MobiDB-lite"/>
    </source>
</evidence>
<sequence length="432" mass="49489">MIKEPSADRESVRNRSRPEYDAQGMNLGQALFGADRRVDPETGLRLHTRVADSFILKPKLEVETEYNDNIVNSSIVQLSDVILRLKPRLDLTSDWDNHQFRTSVAATIQRYRENDFEDANLWDASVGGRLDVTEFHEVNLNARLARTQERLTSQDLLTSGARTLTVTSFYPIPVTTLYLDADWNYQRDAFLSELKARGRRFDYDNVPQAANPFDRNQQDRDRWEYSLTWRAGYEAFEDTILYVEPQANMRRYKIVPDDAGFRRDSQGWRVLAGLQYNASAVSYLDAAIGYQEQTYEDARLSTLSGPTARLGVVWNATELLTIRSSLERQLTEQILNNAGGQTRTIFTLEGEQEIYYRTIASGGYRMQHDVTASNGQVAGYTQTTHRFDARLKRFFNEYLIGEAFIRHSRAVSPTSSLEYTGTILGLNLDLHI</sequence>
<comment type="caution">
    <text evidence="2">The sequence shown here is derived from an EMBL/GenBank/DDBJ whole genome shotgun (WGS) entry which is preliminary data.</text>
</comment>
<gene>
    <name evidence="2" type="ORF">ACFOGJ_26875</name>
</gene>
<dbReference type="InterPro" id="IPR018759">
    <property type="entry name" value="BBP2_2"/>
</dbReference>
<name>A0ABV7L888_9PROT</name>
<feature type="region of interest" description="Disordered" evidence="1">
    <location>
        <begin position="1"/>
        <end position="20"/>
    </location>
</feature>
<evidence type="ECO:0000313" key="3">
    <source>
        <dbReference type="Proteomes" id="UP001595528"/>
    </source>
</evidence>
<proteinExistence type="predicted"/>
<evidence type="ECO:0000313" key="2">
    <source>
        <dbReference type="EMBL" id="MFC3230898.1"/>
    </source>
</evidence>